<dbReference type="AlphaFoldDB" id="A0A316U3M2"/>
<dbReference type="GO" id="GO:0042147">
    <property type="term" value="P:retrograde transport, endosome to Golgi"/>
    <property type="evidence" value="ECO:0007669"/>
    <property type="project" value="TreeGrafter"/>
</dbReference>
<dbReference type="InterPro" id="IPR029903">
    <property type="entry name" value="RmlD-like-bd"/>
</dbReference>
<dbReference type="InterPro" id="IPR027267">
    <property type="entry name" value="AH/BAR_dom_sf"/>
</dbReference>
<keyword evidence="4" id="KW-1185">Reference proteome</keyword>
<dbReference type="EMBL" id="KZ819329">
    <property type="protein sequence ID" value="PWN19889.1"/>
    <property type="molecule type" value="Genomic_DNA"/>
</dbReference>
<feature type="compositionally biased region" description="Polar residues" evidence="1">
    <location>
        <begin position="447"/>
        <end position="458"/>
    </location>
</feature>
<dbReference type="Gene3D" id="3.30.1520.10">
    <property type="entry name" value="Phox-like domain"/>
    <property type="match status" value="1"/>
</dbReference>
<feature type="region of interest" description="Disordered" evidence="1">
    <location>
        <begin position="544"/>
        <end position="598"/>
    </location>
</feature>
<protein>
    <submittedName>
        <fullName evidence="3">NAD(P)-binding protein</fullName>
    </submittedName>
</protein>
<feature type="compositionally biased region" description="Basic and acidic residues" evidence="1">
    <location>
        <begin position="583"/>
        <end position="598"/>
    </location>
</feature>
<dbReference type="InterPro" id="IPR001683">
    <property type="entry name" value="PX_dom"/>
</dbReference>
<dbReference type="Proteomes" id="UP000245942">
    <property type="component" value="Unassembled WGS sequence"/>
</dbReference>
<feature type="compositionally biased region" description="Polar residues" evidence="1">
    <location>
        <begin position="489"/>
        <end position="499"/>
    </location>
</feature>
<dbReference type="Gene3D" id="3.40.50.720">
    <property type="entry name" value="NAD(P)-binding Rossmann-like Domain"/>
    <property type="match status" value="1"/>
</dbReference>
<dbReference type="Pfam" id="PF09325">
    <property type="entry name" value="Vps5"/>
    <property type="match status" value="1"/>
</dbReference>
<accession>A0A316U3M2</accession>
<dbReference type="GO" id="GO:0005829">
    <property type="term" value="C:cytosol"/>
    <property type="evidence" value="ECO:0007669"/>
    <property type="project" value="GOC"/>
</dbReference>
<dbReference type="RefSeq" id="XP_025347049.1">
    <property type="nucleotide sequence ID" value="XM_025490943.1"/>
</dbReference>
<dbReference type="GO" id="GO:0045053">
    <property type="term" value="P:protein retention in Golgi apparatus"/>
    <property type="evidence" value="ECO:0007669"/>
    <property type="project" value="TreeGrafter"/>
</dbReference>
<name>A0A316U3M2_9BASI</name>
<gene>
    <name evidence="3" type="ORF">BCV69DRAFT_271045</name>
</gene>
<sequence>MKVVVTGASGLLGRAVHAHFAAQSHEVLALANSRAASGSNLVQLDLLDTVAFATLVHDFAPDVIVHTAAERRPDVVQRDPDRCHTLNAEVPGRIASICKEAGKQARLIYISTDYVFDGSRPPYQVDSESNPLNAYGTSKLLGERAVAEQGQAGKTTSLRVPVLYGDAIEPSESAVNVLTTTIVAPSDDRKISMDAYAVRYPTNVADVAKVIEQIARMAVENHKDLPPILHFQATEAMTKYDMCNVMCRLQNRNAPPLPEASVTHLEPEYDVDPMAATSRPRHCKMDTSVLQSFGVDVTHVSFESWWGEEMEKQASLVTKAKEEAEANAALALSSADEANGVQEGKDRDSVSGAEPSPQESGTGDSPENATYINQTEEIHPDGAASRPTPMPAPHAEPGDLSTITAKAGHDSVAKASAPSAVPLATPSSPNPSFSSLRGRPTPPGTSDVRSPSTSQAPSLRNAEGAISLAVESSETIVSASDIAQAPVDSHSNIAGSSGHQASEDAPSDSSDAAAAQAGQTQTSLGSAGGLAAAAQLSDSTIAETVGRTQHSPSGATDDDIYGQPSPRPHGTEPASSLSLASDSAREATEANTDSKIHSEVNGTAKSSYLFLIKVGDPHKVGESMTGHILYTVRTQTDAAGFRASQFSVLRRYSDFRWLHAALVHNNPGIIIPPVPEKVRGLISRFSPDLVETRRQGLERMVNKVANHPELAKDDDLKLFLESDDFGRDVKLRDAMKGPVPTPEAKTWMGWSGTVGVNSGQKFHEHDEWFDQQRAYLDSLEAQLKQMVKSLNTLAQTRKDLADSIAAHSHALLMLSASSLSRSLSACFAGLGDLHRRAQELEDIQSDSDTRHFGSVLYEYERIVGSVRKAFSTRIDCWHLMQKADDELRRVRTKHEKVKRESAASHYYEESLKDLAEAETYALECHANFDLVSRRTKDEMKR</sequence>
<dbReference type="InterPro" id="IPR015404">
    <property type="entry name" value="Vps5_C"/>
</dbReference>
<dbReference type="PROSITE" id="PS50195">
    <property type="entry name" value="PX"/>
    <property type="match status" value="1"/>
</dbReference>
<dbReference type="Pfam" id="PF04321">
    <property type="entry name" value="RmlD_sub_bind"/>
    <property type="match status" value="1"/>
</dbReference>
<dbReference type="SUPFAM" id="SSF51735">
    <property type="entry name" value="NAD(P)-binding Rossmann-fold domains"/>
    <property type="match status" value="1"/>
</dbReference>
<dbReference type="CDD" id="cd06859">
    <property type="entry name" value="PX_SNX1_2_like"/>
    <property type="match status" value="1"/>
</dbReference>
<dbReference type="STRING" id="1684307.A0A316U3M2"/>
<proteinExistence type="predicted"/>
<feature type="domain" description="PX" evidence="2">
    <location>
        <begin position="608"/>
        <end position="727"/>
    </location>
</feature>
<evidence type="ECO:0000313" key="4">
    <source>
        <dbReference type="Proteomes" id="UP000245942"/>
    </source>
</evidence>
<feature type="compositionally biased region" description="Polar residues" evidence="1">
    <location>
        <begin position="357"/>
        <end position="375"/>
    </location>
</feature>
<organism evidence="3 4">
    <name type="scientific">Pseudomicrostroma glucosiphilum</name>
    <dbReference type="NCBI Taxonomy" id="1684307"/>
    <lineage>
        <taxon>Eukaryota</taxon>
        <taxon>Fungi</taxon>
        <taxon>Dikarya</taxon>
        <taxon>Basidiomycota</taxon>
        <taxon>Ustilaginomycotina</taxon>
        <taxon>Exobasidiomycetes</taxon>
        <taxon>Microstromatales</taxon>
        <taxon>Microstromatales incertae sedis</taxon>
        <taxon>Pseudomicrostroma</taxon>
    </lineage>
</organism>
<feature type="non-terminal residue" evidence="3">
    <location>
        <position position="941"/>
    </location>
</feature>
<feature type="compositionally biased region" description="Polar residues" evidence="1">
    <location>
        <begin position="544"/>
        <end position="554"/>
    </location>
</feature>
<reference evidence="3 4" key="1">
    <citation type="journal article" date="2018" name="Mol. Biol. Evol.">
        <title>Broad Genomic Sampling Reveals a Smut Pathogenic Ancestry of the Fungal Clade Ustilaginomycotina.</title>
        <authorList>
            <person name="Kijpornyongpan T."/>
            <person name="Mondo S.J."/>
            <person name="Barry K."/>
            <person name="Sandor L."/>
            <person name="Lee J."/>
            <person name="Lipzen A."/>
            <person name="Pangilinan J."/>
            <person name="LaButti K."/>
            <person name="Hainaut M."/>
            <person name="Henrissat B."/>
            <person name="Grigoriev I.V."/>
            <person name="Spatafora J.W."/>
            <person name="Aime M.C."/>
        </authorList>
    </citation>
    <scope>NUCLEOTIDE SEQUENCE [LARGE SCALE GENOMIC DNA]</scope>
    <source>
        <strain evidence="3 4">MCA 4718</strain>
    </source>
</reference>
<feature type="region of interest" description="Disordered" evidence="1">
    <location>
        <begin position="331"/>
        <end position="466"/>
    </location>
</feature>
<dbReference type="GeneID" id="37012677"/>
<feature type="compositionally biased region" description="Low complexity" evidence="1">
    <location>
        <begin position="413"/>
        <end position="424"/>
    </location>
</feature>
<dbReference type="SMART" id="SM00312">
    <property type="entry name" value="PX"/>
    <property type="match status" value="1"/>
</dbReference>
<feature type="compositionally biased region" description="Polar residues" evidence="1">
    <location>
        <begin position="425"/>
        <end position="435"/>
    </location>
</feature>
<dbReference type="PANTHER" id="PTHR10555">
    <property type="entry name" value="SORTING NEXIN"/>
    <property type="match status" value="1"/>
</dbReference>
<dbReference type="InterPro" id="IPR036291">
    <property type="entry name" value="NAD(P)-bd_dom_sf"/>
</dbReference>
<dbReference type="CDD" id="cd05254">
    <property type="entry name" value="dTDP_HR_like_SDR_e"/>
    <property type="match status" value="1"/>
</dbReference>
<feature type="region of interest" description="Disordered" evidence="1">
    <location>
        <begin position="481"/>
        <end position="521"/>
    </location>
</feature>
<dbReference type="FunFam" id="3.40.50.720:FF:000357">
    <property type="entry name" value="Methionine adenosyltransferase 2 subunit beta"/>
    <property type="match status" value="1"/>
</dbReference>
<dbReference type="SUPFAM" id="SSF64268">
    <property type="entry name" value="PX domain"/>
    <property type="match status" value="1"/>
</dbReference>
<evidence type="ECO:0000313" key="3">
    <source>
        <dbReference type="EMBL" id="PWN19889.1"/>
    </source>
</evidence>
<evidence type="ECO:0000259" key="2">
    <source>
        <dbReference type="PROSITE" id="PS50195"/>
    </source>
</evidence>
<dbReference type="GO" id="GO:0005768">
    <property type="term" value="C:endosome"/>
    <property type="evidence" value="ECO:0007669"/>
    <property type="project" value="TreeGrafter"/>
</dbReference>
<feature type="compositionally biased region" description="Low complexity" evidence="1">
    <location>
        <begin position="503"/>
        <end position="521"/>
    </location>
</feature>
<dbReference type="OrthoDB" id="271164at2759"/>
<dbReference type="Pfam" id="PF00787">
    <property type="entry name" value="PX"/>
    <property type="match status" value="1"/>
</dbReference>
<dbReference type="PANTHER" id="PTHR10555:SF170">
    <property type="entry name" value="FI18122P1"/>
    <property type="match status" value="1"/>
</dbReference>
<evidence type="ECO:0000256" key="1">
    <source>
        <dbReference type="SAM" id="MobiDB-lite"/>
    </source>
</evidence>
<dbReference type="InterPro" id="IPR036871">
    <property type="entry name" value="PX_dom_sf"/>
</dbReference>
<dbReference type="Gene3D" id="1.20.1270.60">
    <property type="entry name" value="Arfaptin homology (AH) domain/BAR domain"/>
    <property type="match status" value="1"/>
</dbReference>
<dbReference type="GO" id="GO:0035091">
    <property type="term" value="F:phosphatidylinositol binding"/>
    <property type="evidence" value="ECO:0007669"/>
    <property type="project" value="InterPro"/>
</dbReference>